<dbReference type="OrthoDB" id="284275at2759"/>
<dbReference type="Pfam" id="PF04147">
    <property type="entry name" value="Nop14"/>
    <property type="match status" value="2"/>
</dbReference>
<evidence type="ECO:0000256" key="2">
    <source>
        <dbReference type="ARBA" id="ARBA00007466"/>
    </source>
</evidence>
<keyword evidence="9" id="KW-1185">Reference proteome</keyword>
<comment type="similarity">
    <text evidence="2">Belongs to the NOP14 family.</text>
</comment>
<dbReference type="WBParaSite" id="EVEC_0000133201-mRNA-1">
    <property type="protein sequence ID" value="EVEC_0000133201-mRNA-1"/>
    <property type="gene ID" value="EVEC_0000133201"/>
</dbReference>
<evidence type="ECO:0000256" key="3">
    <source>
        <dbReference type="ARBA" id="ARBA00022517"/>
    </source>
</evidence>
<evidence type="ECO:0000313" key="9">
    <source>
        <dbReference type="Proteomes" id="UP000274131"/>
    </source>
</evidence>
<protein>
    <submittedName>
        <fullName evidence="10">Nucleolar protein 14</fullName>
    </submittedName>
</protein>
<organism evidence="10">
    <name type="scientific">Enterobius vermicularis</name>
    <name type="common">Human pinworm</name>
    <dbReference type="NCBI Taxonomy" id="51028"/>
    <lineage>
        <taxon>Eukaryota</taxon>
        <taxon>Metazoa</taxon>
        <taxon>Ecdysozoa</taxon>
        <taxon>Nematoda</taxon>
        <taxon>Chromadorea</taxon>
        <taxon>Rhabditida</taxon>
        <taxon>Spirurina</taxon>
        <taxon>Oxyuridomorpha</taxon>
        <taxon>Oxyuroidea</taxon>
        <taxon>Oxyuridae</taxon>
        <taxon>Enterobius</taxon>
    </lineage>
</organism>
<evidence type="ECO:0000313" key="8">
    <source>
        <dbReference type="EMBL" id="VDD85897.1"/>
    </source>
</evidence>
<dbReference type="EMBL" id="UXUI01007161">
    <property type="protein sequence ID" value="VDD85897.1"/>
    <property type="molecule type" value="Genomic_DNA"/>
</dbReference>
<dbReference type="GO" id="GO:0032040">
    <property type="term" value="C:small-subunit processome"/>
    <property type="evidence" value="ECO:0007669"/>
    <property type="project" value="InterPro"/>
</dbReference>
<evidence type="ECO:0000256" key="6">
    <source>
        <dbReference type="ARBA" id="ARBA00024695"/>
    </source>
</evidence>
<keyword evidence="3" id="KW-0690">Ribosome biogenesis</keyword>
<evidence type="ECO:0000256" key="1">
    <source>
        <dbReference type="ARBA" id="ARBA00004604"/>
    </source>
</evidence>
<comment type="subcellular location">
    <subcellularLocation>
        <location evidence="1">Nucleus</location>
        <location evidence="1">Nucleolus</location>
    </subcellularLocation>
</comment>
<dbReference type="GO" id="GO:0030692">
    <property type="term" value="C:Noc4p-Nop14p complex"/>
    <property type="evidence" value="ECO:0007669"/>
    <property type="project" value="TreeGrafter"/>
</dbReference>
<dbReference type="STRING" id="51028.A0A158Q987"/>
<dbReference type="InterPro" id="IPR007276">
    <property type="entry name" value="Nop14"/>
</dbReference>
<accession>A0A158Q987</accession>
<sequence>MDECVITVQVLGKTRNAVIAGKPTLSKKRAMENRLNTLGAELRQFGKTNKVLDRRLGVNDRTVSEEEKVSKRFIAERLRRYEAKDDLGDSKNEDDILTHKGSALTSIQKYDRAFSDDDDDDEDEVDANTVSLAHFGGGSEPTTVESEDRNTRRKNVLAELIAKQKQQRFEKRMARDELESATDRLDEKWRKLMQKGGIGNLMGTGKKTNENQLPDDYDTLARQSQSVDEIIKKKSQKSEVFEAVYDADGKLINADKVQKPRIKIVRVENESSDETVSMTDEMEGENEEETLDQMVKEDNESASALKDAGPSHQFASLVMPDAYNDLKNFLRNKSAEEIAPVISQLVDCYQPNLREGNKKKLARLMLYLIRFYDDLAIEGPNQIEKLAALHKSIFHLLKFNSDYGARCLRAVIRQQRKQYVQSLHKIFEFRIIALVTLVQKLFPVSDVFHPVCTPTYLPEVVAYLRGIFLVSVEHNEDEKTPTATFPISSPHRTMLLVKNDCSNLDEPLVLEVKKVFSADDTEFKDNDYNKLCVLRAALAATSAMVSTYSTHIFTFSATFGPFLKLFSRLPKQNYPKVLREEIENLESAILATCKTCSPLQQLHRTKKEIKMLEMLEPRFEPHFNAERKHSLRKDKDPALERRVLKRKIKSATRDAVKELRRDNQFLALSCSNFLPLSTESFITFREKRRQIAEDDRIRKRKTRKLLRELQGQESEYKKSLYMKKKG</sequence>
<comment type="function">
    <text evidence="6">Involved in nucleolar processing of pre-18S ribosomal RNA. Has a role in the nuclear export of 40S pre-ribosomal subunit to the cytoplasm.</text>
</comment>
<reference evidence="8 9" key="2">
    <citation type="submission" date="2018-10" db="EMBL/GenBank/DDBJ databases">
        <authorList>
            <consortium name="Pathogen Informatics"/>
        </authorList>
    </citation>
    <scope>NUCLEOTIDE SEQUENCE [LARGE SCALE GENOMIC DNA]</scope>
</reference>
<evidence type="ECO:0000256" key="5">
    <source>
        <dbReference type="ARBA" id="ARBA00023242"/>
    </source>
</evidence>
<dbReference type="AlphaFoldDB" id="A0A158Q987"/>
<feature type="region of interest" description="Disordered" evidence="7">
    <location>
        <begin position="133"/>
        <end position="152"/>
    </location>
</feature>
<evidence type="ECO:0000256" key="7">
    <source>
        <dbReference type="SAM" id="MobiDB-lite"/>
    </source>
</evidence>
<dbReference type="GO" id="GO:0030490">
    <property type="term" value="P:maturation of SSU-rRNA"/>
    <property type="evidence" value="ECO:0007669"/>
    <property type="project" value="TreeGrafter"/>
</dbReference>
<dbReference type="PANTHER" id="PTHR23183:SF0">
    <property type="entry name" value="NUCLEOLAR PROTEIN 14"/>
    <property type="match status" value="1"/>
</dbReference>
<evidence type="ECO:0000313" key="10">
    <source>
        <dbReference type="WBParaSite" id="EVEC_0000133201-mRNA-1"/>
    </source>
</evidence>
<name>A0A158Q987_ENTVE</name>
<evidence type="ECO:0000256" key="4">
    <source>
        <dbReference type="ARBA" id="ARBA00022552"/>
    </source>
</evidence>
<reference evidence="10" key="1">
    <citation type="submission" date="2016-04" db="UniProtKB">
        <authorList>
            <consortium name="WormBaseParasite"/>
        </authorList>
    </citation>
    <scope>IDENTIFICATION</scope>
</reference>
<dbReference type="Proteomes" id="UP000274131">
    <property type="component" value="Unassembled WGS sequence"/>
</dbReference>
<gene>
    <name evidence="8" type="ORF">EVEC_LOCUS1040</name>
</gene>
<proteinExistence type="inferred from homology"/>
<dbReference type="PANTHER" id="PTHR23183">
    <property type="entry name" value="NOP14"/>
    <property type="match status" value="1"/>
</dbReference>
<keyword evidence="4" id="KW-0698">rRNA processing</keyword>
<keyword evidence="5" id="KW-0539">Nucleus</keyword>